<proteinExistence type="predicted"/>
<feature type="region of interest" description="Disordered" evidence="1">
    <location>
        <begin position="99"/>
        <end position="196"/>
    </location>
</feature>
<accession>A0A7S4RBX8</accession>
<name>A0A7S4RBX8_9DINO</name>
<evidence type="ECO:0000313" key="2">
    <source>
        <dbReference type="EMBL" id="CAE4609073.1"/>
    </source>
</evidence>
<sequence length="789" mass="85152">MLLICLSRNLWASGSKSLRGQIVTSVWYTAPEASELLPPAREAPEPPSPRAAAAPTSPRAAAPRRAAGQATPAVSARAEQPSAWTALASALRRVVPRAAGTEAEARTATPEPQAETKAARPAQASPSCREEKAEAKVATPEPQAEAKAARAAQAKPPALELPAEAKAEQATPASPLRQEEKATPAVPSTPAEQPSAWTTLASALRGVVPLAAGTQAEAKAATPEPQVEAKAAQAAQASPLRQVEKAKPPALVLPVEAKAEQATPASPLHQEEKAKPALEPSAEAKPARAEAAPPAAPSRQEEKAKATARENPAEPPPPQAAQPSPSRPTGVPLTPRATAVPVLRPVVPALVPALVSTRRSSAASEDKADRGQLSKTKQGEFLEAADFEGTSASISTKSDCADENTLASTSMASTPSTSSQTSETSSLCYGKAQWQDFRPKNDIYLPKYQPEDILWQNEGQVVKFQQEAALPLLKATRLAPTGWLRGVFRLVLQRATIQQPFGITFLANQYFGRQRFDIAEDLPHLGLHKDDELATINKAYPRNISEVRKILKCSRTVDLTIWRRHLDETEEEGRRGFACCAVPDVPDDQSAEGSSGYRQPVAEAASKPLLSMMRPQVVDEHRGEFRLVMQRSSLTQLFGLDFATELSKRKQQPIVVLPADYPHLGLRKGDRLVSINGVQPRTLVHCQHIYDNSLNLTLIFRRNPRGLVHLSAMVERIEEEVIMATPPAFVEEYVLQEQPKSSSRSWLSPRLGWFSCQPWSSGCRGSPDPPGQPPLHLTDQPGSRCEDFN</sequence>
<protein>
    <submittedName>
        <fullName evidence="2">Uncharacterized protein</fullName>
    </submittedName>
</protein>
<feature type="compositionally biased region" description="Low complexity" evidence="1">
    <location>
        <begin position="50"/>
        <end position="67"/>
    </location>
</feature>
<dbReference type="EMBL" id="HBNR01047194">
    <property type="protein sequence ID" value="CAE4609073.1"/>
    <property type="molecule type" value="Transcribed_RNA"/>
</dbReference>
<gene>
    <name evidence="2" type="ORF">AMON00008_LOCUS32878</name>
</gene>
<dbReference type="InterPro" id="IPR051425">
    <property type="entry name" value="Formin_Homology"/>
</dbReference>
<feature type="compositionally biased region" description="Low complexity" evidence="1">
    <location>
        <begin position="321"/>
        <end position="338"/>
    </location>
</feature>
<feature type="compositionally biased region" description="Basic and acidic residues" evidence="1">
    <location>
        <begin position="299"/>
        <end position="312"/>
    </location>
</feature>
<dbReference type="AlphaFoldDB" id="A0A7S4RBX8"/>
<dbReference type="PANTHER" id="PTHR45725:SF1">
    <property type="entry name" value="DISHEVELLED ASSOCIATED ACTIVATOR OF MORPHOGENESIS, ISOFORM D"/>
    <property type="match status" value="1"/>
</dbReference>
<organism evidence="2">
    <name type="scientific">Alexandrium monilatum</name>
    <dbReference type="NCBI Taxonomy" id="311494"/>
    <lineage>
        <taxon>Eukaryota</taxon>
        <taxon>Sar</taxon>
        <taxon>Alveolata</taxon>
        <taxon>Dinophyceae</taxon>
        <taxon>Gonyaulacales</taxon>
        <taxon>Pyrocystaceae</taxon>
        <taxon>Alexandrium</taxon>
    </lineage>
</organism>
<feature type="region of interest" description="Disordered" evidence="1">
    <location>
        <begin position="215"/>
        <end position="338"/>
    </location>
</feature>
<reference evidence="2" key="1">
    <citation type="submission" date="2021-01" db="EMBL/GenBank/DDBJ databases">
        <authorList>
            <person name="Corre E."/>
            <person name="Pelletier E."/>
            <person name="Niang G."/>
            <person name="Scheremetjew M."/>
            <person name="Finn R."/>
            <person name="Kale V."/>
            <person name="Holt S."/>
            <person name="Cochrane G."/>
            <person name="Meng A."/>
            <person name="Brown T."/>
            <person name="Cohen L."/>
        </authorList>
    </citation>
    <scope>NUCLEOTIDE SEQUENCE</scope>
    <source>
        <strain evidence="2">CCMP3105</strain>
    </source>
</reference>
<feature type="compositionally biased region" description="Low complexity" evidence="1">
    <location>
        <begin position="140"/>
        <end position="170"/>
    </location>
</feature>
<dbReference type="PANTHER" id="PTHR45725">
    <property type="entry name" value="FORMIN HOMOLOGY 2 FAMILY MEMBER"/>
    <property type="match status" value="1"/>
</dbReference>
<evidence type="ECO:0000256" key="1">
    <source>
        <dbReference type="SAM" id="MobiDB-lite"/>
    </source>
</evidence>
<feature type="compositionally biased region" description="Low complexity" evidence="1">
    <location>
        <begin position="99"/>
        <end position="116"/>
    </location>
</feature>
<feature type="region of interest" description="Disordered" evidence="1">
    <location>
        <begin position="761"/>
        <end position="789"/>
    </location>
</feature>
<feature type="compositionally biased region" description="Basic and acidic residues" evidence="1">
    <location>
        <begin position="364"/>
        <end position="380"/>
    </location>
</feature>
<feature type="region of interest" description="Disordered" evidence="1">
    <location>
        <begin position="38"/>
        <end position="81"/>
    </location>
</feature>
<feature type="compositionally biased region" description="Low complexity" evidence="1">
    <location>
        <begin position="279"/>
        <end position="293"/>
    </location>
</feature>
<feature type="region of interest" description="Disordered" evidence="1">
    <location>
        <begin position="356"/>
        <end position="381"/>
    </location>
</feature>